<evidence type="ECO:0000259" key="1">
    <source>
        <dbReference type="PROSITE" id="PS50035"/>
    </source>
</evidence>
<protein>
    <recommendedName>
        <fullName evidence="1">PLD phosphodiesterase domain-containing protein</fullName>
    </recommendedName>
</protein>
<dbReference type="Gene3D" id="3.30.870.10">
    <property type="entry name" value="Endonuclease Chain A"/>
    <property type="match status" value="1"/>
</dbReference>
<accession>A0A382WYH9</accession>
<dbReference type="SUPFAM" id="SSF56024">
    <property type="entry name" value="Phospholipase D/nuclease"/>
    <property type="match status" value="1"/>
</dbReference>
<dbReference type="InterPro" id="IPR001736">
    <property type="entry name" value="PLipase_D/transphosphatidylase"/>
</dbReference>
<dbReference type="EMBL" id="UINC01163137">
    <property type="protein sequence ID" value="SVD63278.1"/>
    <property type="molecule type" value="Genomic_DNA"/>
</dbReference>
<dbReference type="GO" id="GO:0003824">
    <property type="term" value="F:catalytic activity"/>
    <property type="evidence" value="ECO:0007669"/>
    <property type="project" value="InterPro"/>
</dbReference>
<organism evidence="2">
    <name type="scientific">marine metagenome</name>
    <dbReference type="NCBI Taxonomy" id="408172"/>
    <lineage>
        <taxon>unclassified sequences</taxon>
        <taxon>metagenomes</taxon>
        <taxon>ecological metagenomes</taxon>
    </lineage>
</organism>
<proteinExistence type="predicted"/>
<dbReference type="InterPro" id="IPR025202">
    <property type="entry name" value="PLD-like_dom"/>
</dbReference>
<dbReference type="AlphaFoldDB" id="A0A382WYH9"/>
<sequence>ENEVKREWPPSPEVGAIAKLDVARKILKRVQKGHVRYSGKHLRTLVEDALDETRSAISSQKSDEIARLDNVRVVIGTEFEQWNSVQCVINSAKKKCILLSAFTHEKFADEAAARISESLPDGCEMLLLSGEPDRINEPTFAERTTKYGEMLSDEGCPERVRVEVTKRASHAKFVISDTGMVWIGSCNLLSAAPTSWVLESGLVIDDKRVASEIINHVIEDDWLSEESSSFISSMVGTLPDMKYRIKAKRLRSIEKTMGNLEKTMGELDNGKIKP</sequence>
<name>A0A382WYH9_9ZZZZ</name>
<reference evidence="2" key="1">
    <citation type="submission" date="2018-05" db="EMBL/GenBank/DDBJ databases">
        <authorList>
            <person name="Lanie J.A."/>
            <person name="Ng W.-L."/>
            <person name="Kazmierczak K.M."/>
            <person name="Andrzejewski T.M."/>
            <person name="Davidsen T.M."/>
            <person name="Wayne K.J."/>
            <person name="Tettelin H."/>
            <person name="Glass J.I."/>
            <person name="Rusch D."/>
            <person name="Podicherti R."/>
            <person name="Tsui H.-C.T."/>
            <person name="Winkler M.E."/>
        </authorList>
    </citation>
    <scope>NUCLEOTIDE SEQUENCE</scope>
</reference>
<dbReference type="Pfam" id="PF13091">
    <property type="entry name" value="PLDc_2"/>
    <property type="match status" value="1"/>
</dbReference>
<evidence type="ECO:0000313" key="2">
    <source>
        <dbReference type="EMBL" id="SVD63278.1"/>
    </source>
</evidence>
<feature type="non-terminal residue" evidence="2">
    <location>
        <position position="274"/>
    </location>
</feature>
<feature type="domain" description="PLD phosphodiesterase" evidence="1">
    <location>
        <begin position="165"/>
        <end position="192"/>
    </location>
</feature>
<feature type="non-terminal residue" evidence="2">
    <location>
        <position position="1"/>
    </location>
</feature>
<gene>
    <name evidence="2" type="ORF">METZ01_LOCUS416132</name>
</gene>
<dbReference type="PROSITE" id="PS50035">
    <property type="entry name" value="PLD"/>
    <property type="match status" value="1"/>
</dbReference>